<proteinExistence type="predicted"/>
<protein>
    <submittedName>
        <fullName evidence="1">Uncharacterized protein</fullName>
    </submittedName>
</protein>
<reference evidence="2" key="2">
    <citation type="submission" date="2023-07" db="EMBL/GenBank/DDBJ databases">
        <title>Shewanella mangrovi sp. nov., an acetaldehyde- degrading bacterium isolated from mangrove sediment.</title>
        <authorList>
            <person name="Liu Y."/>
        </authorList>
    </citation>
    <scope>NUCLEOTIDE SEQUENCE [LARGE SCALE GENOMIC DNA]</scope>
    <source>
        <strain evidence="2">C32</strain>
    </source>
</reference>
<evidence type="ECO:0000313" key="2">
    <source>
        <dbReference type="Proteomes" id="UP001201549"/>
    </source>
</evidence>
<accession>A0ABT2FRI5</accession>
<name>A0ABT2FRI5_9GAMM</name>
<dbReference type="Proteomes" id="UP001201549">
    <property type="component" value="Unassembled WGS sequence"/>
</dbReference>
<dbReference type="RefSeq" id="WP_238897315.1">
    <property type="nucleotide sequence ID" value="NZ_JAKOGG010000013.1"/>
</dbReference>
<gene>
    <name evidence="1" type="ORF">L9G74_15420</name>
</gene>
<reference evidence="1 2" key="1">
    <citation type="submission" date="2022-02" db="EMBL/GenBank/DDBJ databases">
        <authorList>
            <person name="Zhuang L."/>
        </authorList>
    </citation>
    <scope>NUCLEOTIDE SEQUENCE [LARGE SCALE GENOMIC DNA]</scope>
    <source>
        <strain evidence="1 2">C32</strain>
    </source>
</reference>
<evidence type="ECO:0000313" key="1">
    <source>
        <dbReference type="EMBL" id="MCS4557839.1"/>
    </source>
</evidence>
<sequence length="223" mass="25509">MDFFGYWNICLEMGLTKHPDDLVVLDELLHELQKPIDSEFEFGLPPGPFFGPLKTAKIVLCYANPSRDSKTSEVVEDGALKEQLFAQLDGLQPYPYQIPGWDKWFKPVANSLFDGNCEQAAKHISVFNLVPYASTNMDIAQSFATSLPSVWVAQEYLRYTLIPKAKRKDILLVMCRSSQLWGLQTSHDAENIIINRTRVGFTEDTKKKVKAWWQSLERNNLFS</sequence>
<keyword evidence="2" id="KW-1185">Reference proteome</keyword>
<organism evidence="1 2">
    <name type="scientific">Shewanella electrica</name>
    <dbReference type="NCBI Taxonomy" id="515560"/>
    <lineage>
        <taxon>Bacteria</taxon>
        <taxon>Pseudomonadati</taxon>
        <taxon>Pseudomonadota</taxon>
        <taxon>Gammaproteobacteria</taxon>
        <taxon>Alteromonadales</taxon>
        <taxon>Shewanellaceae</taxon>
        <taxon>Shewanella</taxon>
    </lineage>
</organism>
<dbReference type="EMBL" id="JAKOGG010000013">
    <property type="protein sequence ID" value="MCS4557839.1"/>
    <property type="molecule type" value="Genomic_DNA"/>
</dbReference>
<comment type="caution">
    <text evidence="1">The sequence shown here is derived from an EMBL/GenBank/DDBJ whole genome shotgun (WGS) entry which is preliminary data.</text>
</comment>